<proteinExistence type="predicted"/>
<feature type="DNA-binding region" description="Fork-head" evidence="4">
    <location>
        <begin position="252"/>
        <end position="346"/>
    </location>
</feature>
<dbReference type="GO" id="GO:0000978">
    <property type="term" value="F:RNA polymerase II cis-regulatory region sequence-specific DNA binding"/>
    <property type="evidence" value="ECO:0007669"/>
    <property type="project" value="UniProtKB-ARBA"/>
</dbReference>
<feature type="compositionally biased region" description="Polar residues" evidence="5">
    <location>
        <begin position="142"/>
        <end position="152"/>
    </location>
</feature>
<feature type="compositionally biased region" description="Basic and acidic residues" evidence="5">
    <location>
        <begin position="562"/>
        <end position="577"/>
    </location>
</feature>
<dbReference type="Proteomes" id="UP000224080">
    <property type="component" value="Unassembled WGS sequence"/>
</dbReference>
<dbReference type="SMART" id="SM00339">
    <property type="entry name" value="FH"/>
    <property type="match status" value="1"/>
</dbReference>
<feature type="region of interest" description="Disordered" evidence="5">
    <location>
        <begin position="221"/>
        <end position="249"/>
    </location>
</feature>
<protein>
    <submittedName>
        <fullName evidence="7">Forkhead transcription factor HCM1</fullName>
    </submittedName>
</protein>
<comment type="subcellular location">
    <subcellularLocation>
        <location evidence="1 4">Nucleus</location>
    </subcellularLocation>
</comment>
<dbReference type="CDD" id="cd00059">
    <property type="entry name" value="FH_FOX"/>
    <property type="match status" value="1"/>
</dbReference>
<dbReference type="GO" id="GO:0005634">
    <property type="term" value="C:nucleus"/>
    <property type="evidence" value="ECO:0007669"/>
    <property type="project" value="UniProtKB-SubCell"/>
</dbReference>
<name>A0A2B7WTE1_9EURO</name>
<feature type="compositionally biased region" description="Polar residues" evidence="5">
    <location>
        <begin position="440"/>
        <end position="457"/>
    </location>
</feature>
<organism evidence="7 8">
    <name type="scientific">Blastomyces parvus</name>
    <dbReference type="NCBI Taxonomy" id="2060905"/>
    <lineage>
        <taxon>Eukaryota</taxon>
        <taxon>Fungi</taxon>
        <taxon>Dikarya</taxon>
        <taxon>Ascomycota</taxon>
        <taxon>Pezizomycotina</taxon>
        <taxon>Eurotiomycetes</taxon>
        <taxon>Eurotiomycetidae</taxon>
        <taxon>Onygenales</taxon>
        <taxon>Ajellomycetaceae</taxon>
        <taxon>Blastomyces</taxon>
    </lineage>
</organism>
<feature type="domain" description="Fork-head" evidence="6">
    <location>
        <begin position="252"/>
        <end position="346"/>
    </location>
</feature>
<feature type="region of interest" description="Disordered" evidence="5">
    <location>
        <begin position="1"/>
        <end position="115"/>
    </location>
</feature>
<dbReference type="InterPro" id="IPR001766">
    <property type="entry name" value="Fork_head_dom"/>
</dbReference>
<dbReference type="PANTHER" id="PTHR11829">
    <property type="entry name" value="FORKHEAD BOX PROTEIN"/>
    <property type="match status" value="1"/>
</dbReference>
<dbReference type="InterPro" id="IPR018122">
    <property type="entry name" value="TF_fork_head_CS_1"/>
</dbReference>
<dbReference type="PROSITE" id="PS00658">
    <property type="entry name" value="FORK_HEAD_2"/>
    <property type="match status" value="1"/>
</dbReference>
<keyword evidence="3 4" id="KW-0539">Nucleus</keyword>
<dbReference type="PANTHER" id="PTHR11829:SF343">
    <property type="entry name" value="FORK-HEAD DOMAIN-CONTAINING PROTEIN"/>
    <property type="match status" value="1"/>
</dbReference>
<evidence type="ECO:0000313" key="8">
    <source>
        <dbReference type="Proteomes" id="UP000224080"/>
    </source>
</evidence>
<reference evidence="7 8" key="1">
    <citation type="submission" date="2017-10" db="EMBL/GenBank/DDBJ databases">
        <title>Comparative genomics in systemic dimorphic fungi from Ajellomycetaceae.</title>
        <authorList>
            <person name="Munoz J.F."/>
            <person name="Mcewen J.G."/>
            <person name="Clay O.K."/>
            <person name="Cuomo C.A."/>
        </authorList>
    </citation>
    <scope>NUCLEOTIDE SEQUENCE [LARGE SCALE GENOMIC DNA]</scope>
    <source>
        <strain evidence="7 8">UAMH130</strain>
    </source>
</reference>
<dbReference type="FunFam" id="1.10.10.10:FF:000260">
    <property type="entry name" value="Forkhead transcription factor (Sep1)"/>
    <property type="match status" value="1"/>
</dbReference>
<dbReference type="SUPFAM" id="SSF46785">
    <property type="entry name" value="Winged helix' DNA-binding domain"/>
    <property type="match status" value="1"/>
</dbReference>
<dbReference type="PROSITE" id="PS50039">
    <property type="entry name" value="FORK_HEAD_3"/>
    <property type="match status" value="1"/>
</dbReference>
<dbReference type="Pfam" id="PF00250">
    <property type="entry name" value="Forkhead"/>
    <property type="match status" value="1"/>
</dbReference>
<dbReference type="InterPro" id="IPR036390">
    <property type="entry name" value="WH_DNA-bd_sf"/>
</dbReference>
<sequence>MASTRQPPPLRIYQDTGTAPQPHPHPHPHPQMPSAAMTQPPPNSQSSSSNLPPHPGRLQPSPMPLQPMRNASINKNFALNPTANGQSNVSPVKSQRRPSMSASGANPHHHHHRGDRLSFVPISAPHPVAFTTDSPTKPARANGSTYPQSAPPITQHALFTTFSSIPTTDRSHGSRAHSIGAQHDKKLTNTTGFLHQHPPAHAGPTPLIKRTLMEPAPLLKDRPAKKPKREEPSFIQLPDPTDMPRIHDDGSKPPYSYAILIGMAILRAPNRRLTLAQIYKWISDTFVFYRAGDSGWQNSIRHNLSLNKAFIKQERPKDDPGKGNYWAIEPGMESQFLRDRPARRNLVAALSHPIPPQEPRIESSSQPRLCPTPIAAARATTTITTPPTAATTATNNTATTTTTTTNNPTNTSAPTSSVDAATAAATIINTSAYMPPPTSQPSSKTANIDLSSDTTLPASDPALHEDSGDEVGRLAMPHSTQLPRSSPPHAIHSSPPIAPSVFRRQATPPTPSRPLTSSAAIPRSRKRNAAAMNDSGYYSSLESSAMRPHKAGHILTSDLDIEPPRIKRGRAEEEIARIRSSSHDSSPLRMGALKDTTQLIGSSPLRHGYSNMLPPPITPAIKFKKPTKPPPSLSPNTNLQNHRKKIQQMVNSPIKQYGLTDDILPWSPAFNIQDDAFLSNDNLNIPFDIFAEQFPTTISTPTYGSPEKRSARRPRYDRLNPTSNMLADITDLHGNSRLNTPTLKSCKVRGLKYHESPSKKPNTPQFNDISQDDLFSFNLFSEDTAEVDGIDLLQGFEKIGQSGKDDYSPKQLLQNQAYFGSRTSSNNNNPRF</sequence>
<evidence type="ECO:0000256" key="2">
    <source>
        <dbReference type="ARBA" id="ARBA00023125"/>
    </source>
</evidence>
<accession>A0A2B7WTE1</accession>
<comment type="caution">
    <text evidence="7">The sequence shown here is derived from an EMBL/GenBank/DDBJ whole genome shotgun (WGS) entry which is preliminary data.</text>
</comment>
<dbReference type="InterPro" id="IPR050211">
    <property type="entry name" value="FOX_domain-containing"/>
</dbReference>
<keyword evidence="2 4" id="KW-0238">DNA-binding</keyword>
<dbReference type="Gene3D" id="1.10.10.10">
    <property type="entry name" value="Winged helix-like DNA-binding domain superfamily/Winged helix DNA-binding domain"/>
    <property type="match status" value="1"/>
</dbReference>
<feature type="region of interest" description="Disordered" evidence="5">
    <location>
        <begin position="698"/>
        <end position="721"/>
    </location>
</feature>
<feature type="compositionally biased region" description="Basic and acidic residues" evidence="5">
    <location>
        <begin position="221"/>
        <end position="232"/>
    </location>
</feature>
<feature type="compositionally biased region" description="Basic and acidic residues" evidence="5">
    <location>
        <begin position="462"/>
        <end position="472"/>
    </location>
</feature>
<evidence type="ECO:0000256" key="3">
    <source>
        <dbReference type="ARBA" id="ARBA00023242"/>
    </source>
</evidence>
<dbReference type="PRINTS" id="PR00053">
    <property type="entry name" value="FORKHEAD"/>
</dbReference>
<evidence type="ECO:0000256" key="1">
    <source>
        <dbReference type="ARBA" id="ARBA00004123"/>
    </source>
</evidence>
<dbReference type="EMBL" id="PDNC01000094">
    <property type="protein sequence ID" value="PGG99868.1"/>
    <property type="molecule type" value="Genomic_DNA"/>
</dbReference>
<feature type="compositionally biased region" description="Pro residues" evidence="5">
    <location>
        <begin position="1"/>
        <end position="10"/>
    </location>
</feature>
<dbReference type="PROSITE" id="PS00657">
    <property type="entry name" value="FORK_HEAD_1"/>
    <property type="match status" value="1"/>
</dbReference>
<evidence type="ECO:0000259" key="6">
    <source>
        <dbReference type="PROSITE" id="PS50039"/>
    </source>
</evidence>
<gene>
    <name evidence="7" type="ORF">GX51_06079</name>
</gene>
<dbReference type="OrthoDB" id="5954824at2759"/>
<dbReference type="InterPro" id="IPR036388">
    <property type="entry name" value="WH-like_DNA-bd_sf"/>
</dbReference>
<dbReference type="GO" id="GO:0001228">
    <property type="term" value="F:DNA-binding transcription activator activity, RNA polymerase II-specific"/>
    <property type="evidence" value="ECO:0007669"/>
    <property type="project" value="UniProtKB-ARBA"/>
</dbReference>
<dbReference type="STRING" id="2060905.A0A2B7WTE1"/>
<feature type="region of interest" description="Disordered" evidence="5">
    <location>
        <begin position="431"/>
        <end position="528"/>
    </location>
</feature>
<feature type="region of interest" description="Disordered" evidence="5">
    <location>
        <begin position="130"/>
        <end position="152"/>
    </location>
</feature>
<feature type="region of interest" description="Disordered" evidence="5">
    <location>
        <begin position="383"/>
        <end position="417"/>
    </location>
</feature>
<dbReference type="AlphaFoldDB" id="A0A2B7WTE1"/>
<evidence type="ECO:0000256" key="5">
    <source>
        <dbReference type="SAM" id="MobiDB-lite"/>
    </source>
</evidence>
<feature type="compositionally biased region" description="Basic and acidic residues" evidence="5">
    <location>
        <begin position="706"/>
        <end position="718"/>
    </location>
</feature>
<feature type="compositionally biased region" description="Polar residues" evidence="5">
    <location>
        <begin position="69"/>
        <end position="104"/>
    </location>
</feature>
<evidence type="ECO:0000256" key="4">
    <source>
        <dbReference type="PROSITE-ProRule" id="PRU00089"/>
    </source>
</evidence>
<evidence type="ECO:0000313" key="7">
    <source>
        <dbReference type="EMBL" id="PGG99868.1"/>
    </source>
</evidence>
<dbReference type="InterPro" id="IPR030456">
    <property type="entry name" value="TF_fork_head_CS_2"/>
</dbReference>
<feature type="region of interest" description="Disordered" evidence="5">
    <location>
        <begin position="554"/>
        <end position="590"/>
    </location>
</feature>
<keyword evidence="8" id="KW-1185">Reference proteome</keyword>